<dbReference type="EMBL" id="FNUC01000003">
    <property type="protein sequence ID" value="SEE90315.1"/>
    <property type="molecule type" value="Genomic_DNA"/>
</dbReference>
<sequence>MTSAPQPGRPRERRVDHAIADAVRTLLAERGYPSLTVDAVAARAGVGKAAIYRRYATKQEMTFSVLLHDAREPAPADTGSLKGDLLALTSQIADQLAESSAGVMAGLLADVYADPALSERFERTFLAVERSIVATLIDRAVVRGELSHRPDTAVVHVLLLGPMFAWLIMLDEDPARAPELAVIVAGLIHETLVSGTLSPGSQAGIADGGAG</sequence>
<dbReference type="PRINTS" id="PR00455">
    <property type="entry name" value="HTHTETR"/>
</dbReference>
<dbReference type="PANTHER" id="PTHR30055">
    <property type="entry name" value="HTH-TYPE TRANSCRIPTIONAL REGULATOR RUTR"/>
    <property type="match status" value="1"/>
</dbReference>
<dbReference type="Pfam" id="PF00440">
    <property type="entry name" value="TetR_N"/>
    <property type="match status" value="1"/>
</dbReference>
<gene>
    <name evidence="6" type="ORF">SAMN04488561_3269</name>
</gene>
<dbReference type="InterPro" id="IPR001647">
    <property type="entry name" value="HTH_TetR"/>
</dbReference>
<keyword evidence="7" id="KW-1185">Reference proteome</keyword>
<organism evidence="6 7">
    <name type="scientific">Jiangella alba</name>
    <dbReference type="NCBI Taxonomy" id="561176"/>
    <lineage>
        <taxon>Bacteria</taxon>
        <taxon>Bacillati</taxon>
        <taxon>Actinomycetota</taxon>
        <taxon>Actinomycetes</taxon>
        <taxon>Jiangellales</taxon>
        <taxon>Jiangellaceae</taxon>
        <taxon>Jiangella</taxon>
    </lineage>
</organism>
<evidence type="ECO:0000259" key="5">
    <source>
        <dbReference type="PROSITE" id="PS50977"/>
    </source>
</evidence>
<evidence type="ECO:0000313" key="7">
    <source>
        <dbReference type="Proteomes" id="UP000181980"/>
    </source>
</evidence>
<dbReference type="SUPFAM" id="SSF46689">
    <property type="entry name" value="Homeodomain-like"/>
    <property type="match status" value="1"/>
</dbReference>
<name>A0A1H5MLR5_9ACTN</name>
<dbReference type="InterPro" id="IPR036271">
    <property type="entry name" value="Tet_transcr_reg_TetR-rel_C_sf"/>
</dbReference>
<dbReference type="STRING" id="561176.SAMN04488561_3269"/>
<dbReference type="Proteomes" id="UP000181980">
    <property type="component" value="Unassembled WGS sequence"/>
</dbReference>
<dbReference type="Gene3D" id="1.10.10.60">
    <property type="entry name" value="Homeodomain-like"/>
    <property type="match status" value="1"/>
</dbReference>
<protein>
    <submittedName>
        <fullName evidence="6">DNA-binding transcriptional regulator, AcrR family</fullName>
    </submittedName>
</protein>
<keyword evidence="1" id="KW-0805">Transcription regulation</keyword>
<dbReference type="SUPFAM" id="SSF48498">
    <property type="entry name" value="Tetracyclin repressor-like, C-terminal domain"/>
    <property type="match status" value="1"/>
</dbReference>
<evidence type="ECO:0000256" key="1">
    <source>
        <dbReference type="ARBA" id="ARBA00023015"/>
    </source>
</evidence>
<dbReference type="InterPro" id="IPR009057">
    <property type="entry name" value="Homeodomain-like_sf"/>
</dbReference>
<dbReference type="GO" id="GO:0000976">
    <property type="term" value="F:transcription cis-regulatory region binding"/>
    <property type="evidence" value="ECO:0007669"/>
    <property type="project" value="TreeGrafter"/>
</dbReference>
<feature type="domain" description="HTH tetR-type" evidence="5">
    <location>
        <begin position="13"/>
        <end position="73"/>
    </location>
</feature>
<accession>A0A1H5MLR5</accession>
<evidence type="ECO:0000313" key="6">
    <source>
        <dbReference type="EMBL" id="SEE90315.1"/>
    </source>
</evidence>
<dbReference type="AlphaFoldDB" id="A0A1H5MLR5"/>
<dbReference type="RefSeq" id="WP_069111678.1">
    <property type="nucleotide sequence ID" value="NZ_FNUC01000003.1"/>
</dbReference>
<dbReference type="PROSITE" id="PS50977">
    <property type="entry name" value="HTH_TETR_2"/>
    <property type="match status" value="1"/>
</dbReference>
<evidence type="ECO:0000256" key="4">
    <source>
        <dbReference type="PROSITE-ProRule" id="PRU00335"/>
    </source>
</evidence>
<dbReference type="Gene3D" id="1.10.357.10">
    <property type="entry name" value="Tetracycline Repressor, domain 2"/>
    <property type="match status" value="1"/>
</dbReference>
<keyword evidence="2 4" id="KW-0238">DNA-binding</keyword>
<evidence type="ECO:0000256" key="2">
    <source>
        <dbReference type="ARBA" id="ARBA00023125"/>
    </source>
</evidence>
<keyword evidence="3" id="KW-0804">Transcription</keyword>
<dbReference type="PANTHER" id="PTHR30055:SF148">
    <property type="entry name" value="TETR-FAMILY TRANSCRIPTIONAL REGULATOR"/>
    <property type="match status" value="1"/>
</dbReference>
<dbReference type="InterPro" id="IPR050109">
    <property type="entry name" value="HTH-type_TetR-like_transc_reg"/>
</dbReference>
<dbReference type="GO" id="GO:0003700">
    <property type="term" value="F:DNA-binding transcription factor activity"/>
    <property type="evidence" value="ECO:0007669"/>
    <property type="project" value="TreeGrafter"/>
</dbReference>
<proteinExistence type="predicted"/>
<dbReference type="Pfam" id="PF16859">
    <property type="entry name" value="TetR_C_11"/>
    <property type="match status" value="1"/>
</dbReference>
<dbReference type="OrthoDB" id="9796019at2"/>
<evidence type="ECO:0000256" key="3">
    <source>
        <dbReference type="ARBA" id="ARBA00023163"/>
    </source>
</evidence>
<dbReference type="InterPro" id="IPR011075">
    <property type="entry name" value="TetR_C"/>
</dbReference>
<feature type="DNA-binding region" description="H-T-H motif" evidence="4">
    <location>
        <begin position="36"/>
        <end position="55"/>
    </location>
</feature>
<reference evidence="7" key="1">
    <citation type="submission" date="2016-10" db="EMBL/GenBank/DDBJ databases">
        <authorList>
            <person name="Varghese N."/>
            <person name="Submissions S."/>
        </authorList>
    </citation>
    <scope>NUCLEOTIDE SEQUENCE [LARGE SCALE GENOMIC DNA]</scope>
    <source>
        <strain evidence="7">DSM 45237</strain>
    </source>
</reference>